<organism evidence="2 3">
    <name type="scientific">Pleurodeles waltl</name>
    <name type="common">Iberian ribbed newt</name>
    <dbReference type="NCBI Taxonomy" id="8319"/>
    <lineage>
        <taxon>Eukaryota</taxon>
        <taxon>Metazoa</taxon>
        <taxon>Chordata</taxon>
        <taxon>Craniata</taxon>
        <taxon>Vertebrata</taxon>
        <taxon>Euteleostomi</taxon>
        <taxon>Amphibia</taxon>
        <taxon>Batrachia</taxon>
        <taxon>Caudata</taxon>
        <taxon>Salamandroidea</taxon>
        <taxon>Salamandridae</taxon>
        <taxon>Pleurodelinae</taxon>
        <taxon>Pleurodeles</taxon>
    </lineage>
</organism>
<feature type="compositionally biased region" description="Basic and acidic residues" evidence="1">
    <location>
        <begin position="62"/>
        <end position="72"/>
    </location>
</feature>
<evidence type="ECO:0000313" key="2">
    <source>
        <dbReference type="EMBL" id="KAJ1180742.1"/>
    </source>
</evidence>
<name>A0AAV7TVR6_PLEWA</name>
<dbReference type="Proteomes" id="UP001066276">
    <property type="component" value="Chromosome 3_2"/>
</dbReference>
<evidence type="ECO:0000313" key="3">
    <source>
        <dbReference type="Proteomes" id="UP001066276"/>
    </source>
</evidence>
<feature type="region of interest" description="Disordered" evidence="1">
    <location>
        <begin position="38"/>
        <end position="80"/>
    </location>
</feature>
<comment type="caution">
    <text evidence="2">The sequence shown here is derived from an EMBL/GenBank/DDBJ whole genome shotgun (WGS) entry which is preliminary data.</text>
</comment>
<feature type="compositionally biased region" description="Basic and acidic residues" evidence="1">
    <location>
        <begin position="38"/>
        <end position="54"/>
    </location>
</feature>
<accession>A0AAV7TVR6</accession>
<gene>
    <name evidence="2" type="ORF">NDU88_005959</name>
</gene>
<dbReference type="EMBL" id="JANPWB010000006">
    <property type="protein sequence ID" value="KAJ1180742.1"/>
    <property type="molecule type" value="Genomic_DNA"/>
</dbReference>
<dbReference type="AlphaFoldDB" id="A0AAV7TVR6"/>
<protein>
    <submittedName>
        <fullName evidence="2">Uncharacterized protein</fullName>
    </submittedName>
</protein>
<evidence type="ECO:0000256" key="1">
    <source>
        <dbReference type="SAM" id="MobiDB-lite"/>
    </source>
</evidence>
<sequence>MQRPDRQKRVLLSGSYGPLKMTWQGQKRCAYIGAEVRTQRWRQDNEGREKKTQDPRGVNCRDATEETLDPRQRERRRLRS</sequence>
<reference evidence="2" key="1">
    <citation type="journal article" date="2022" name="bioRxiv">
        <title>Sequencing and chromosome-scale assembly of the giantPleurodeles waltlgenome.</title>
        <authorList>
            <person name="Brown T."/>
            <person name="Elewa A."/>
            <person name="Iarovenko S."/>
            <person name="Subramanian E."/>
            <person name="Araus A.J."/>
            <person name="Petzold A."/>
            <person name="Susuki M."/>
            <person name="Suzuki K.-i.T."/>
            <person name="Hayashi T."/>
            <person name="Toyoda A."/>
            <person name="Oliveira C."/>
            <person name="Osipova E."/>
            <person name="Leigh N.D."/>
            <person name="Simon A."/>
            <person name="Yun M.H."/>
        </authorList>
    </citation>
    <scope>NUCLEOTIDE SEQUENCE</scope>
    <source>
        <strain evidence="2">20211129_DDA</strain>
        <tissue evidence="2">Liver</tissue>
    </source>
</reference>
<keyword evidence="3" id="KW-1185">Reference proteome</keyword>
<proteinExistence type="predicted"/>